<dbReference type="Proteomes" id="UP000288805">
    <property type="component" value="Unassembled WGS sequence"/>
</dbReference>
<keyword evidence="2" id="KW-0472">Membrane</keyword>
<evidence type="ECO:0000256" key="2">
    <source>
        <dbReference type="SAM" id="Phobius"/>
    </source>
</evidence>
<dbReference type="Pfam" id="PF03140">
    <property type="entry name" value="DUF247"/>
    <property type="match status" value="1"/>
</dbReference>
<dbReference type="PANTHER" id="PTHR31549:SF191">
    <property type="entry name" value="DUF247 DOMAIN PROTEIN"/>
    <property type="match status" value="1"/>
</dbReference>
<dbReference type="PANTHER" id="PTHR31549">
    <property type="entry name" value="PROTEIN, PUTATIVE (DUF247)-RELATED-RELATED"/>
    <property type="match status" value="1"/>
</dbReference>
<dbReference type="EMBL" id="QGNW01000232">
    <property type="protein sequence ID" value="RVW83091.1"/>
    <property type="molecule type" value="Genomic_DNA"/>
</dbReference>
<name>A0A438HF48_VITVI</name>
<keyword evidence="2" id="KW-0812">Transmembrane</keyword>
<sequence>MRMGMNRFKYASEILHSKQQPDWEEDKEPSHLLDLLRSALLGRFKMIGRSQPEQKQQPEKKGKSSSSSQGRYGWFCVPFKKGKQQDNWQSFRHIRELKAAAIDLQPRRTSFLTDVSFHSYFFYGYLNLAPIIIDGTTKPIFLNIVAYEMCLDGPDDHGFTSYICFLNNLIDHADDVKELRSKRILYNGLGSDEEVVQTFNEIYADWVDLGAYEEVRTSIQKHCDRKVNTWIAQALHDHFSFPWVITDFIGTVLMLFLTGVQTYYALRGN</sequence>
<evidence type="ECO:0000313" key="3">
    <source>
        <dbReference type="EMBL" id="RVW83091.1"/>
    </source>
</evidence>
<gene>
    <name evidence="3" type="ORF">CK203_040729</name>
</gene>
<proteinExistence type="predicted"/>
<protein>
    <submittedName>
        <fullName evidence="3">Uncharacterized protein</fullName>
    </submittedName>
</protein>
<accession>A0A438HF48</accession>
<feature type="transmembrane region" description="Helical" evidence="2">
    <location>
        <begin position="243"/>
        <end position="266"/>
    </location>
</feature>
<dbReference type="AlphaFoldDB" id="A0A438HF48"/>
<dbReference type="InterPro" id="IPR004158">
    <property type="entry name" value="DUF247_pln"/>
</dbReference>
<keyword evidence="2" id="KW-1133">Transmembrane helix</keyword>
<comment type="caution">
    <text evidence="3">The sequence shown here is derived from an EMBL/GenBank/DDBJ whole genome shotgun (WGS) entry which is preliminary data.</text>
</comment>
<evidence type="ECO:0000256" key="1">
    <source>
        <dbReference type="SAM" id="MobiDB-lite"/>
    </source>
</evidence>
<feature type="region of interest" description="Disordered" evidence="1">
    <location>
        <begin position="49"/>
        <end position="69"/>
    </location>
</feature>
<evidence type="ECO:0000313" key="4">
    <source>
        <dbReference type="Proteomes" id="UP000288805"/>
    </source>
</evidence>
<reference evidence="3 4" key="1">
    <citation type="journal article" date="2018" name="PLoS Genet.">
        <title>Population sequencing reveals clonal diversity and ancestral inbreeding in the grapevine cultivar Chardonnay.</title>
        <authorList>
            <person name="Roach M.J."/>
            <person name="Johnson D.L."/>
            <person name="Bohlmann J."/>
            <person name="van Vuuren H.J."/>
            <person name="Jones S.J."/>
            <person name="Pretorius I.S."/>
            <person name="Schmidt S.A."/>
            <person name="Borneman A.R."/>
        </authorList>
    </citation>
    <scope>NUCLEOTIDE SEQUENCE [LARGE SCALE GENOMIC DNA]</scope>
    <source>
        <strain evidence="4">cv. Chardonnay</strain>
        <tissue evidence="3">Leaf</tissue>
    </source>
</reference>
<organism evidence="3 4">
    <name type="scientific">Vitis vinifera</name>
    <name type="common">Grape</name>
    <dbReference type="NCBI Taxonomy" id="29760"/>
    <lineage>
        <taxon>Eukaryota</taxon>
        <taxon>Viridiplantae</taxon>
        <taxon>Streptophyta</taxon>
        <taxon>Embryophyta</taxon>
        <taxon>Tracheophyta</taxon>
        <taxon>Spermatophyta</taxon>
        <taxon>Magnoliopsida</taxon>
        <taxon>eudicotyledons</taxon>
        <taxon>Gunneridae</taxon>
        <taxon>Pentapetalae</taxon>
        <taxon>rosids</taxon>
        <taxon>Vitales</taxon>
        <taxon>Vitaceae</taxon>
        <taxon>Viteae</taxon>
        <taxon>Vitis</taxon>
    </lineage>
</organism>